<name>K9XQ54_STAC7</name>
<dbReference type="OrthoDB" id="9781757at2"/>
<proteinExistence type="predicted"/>
<dbReference type="RefSeq" id="WP_015191849.1">
    <property type="nucleotide sequence ID" value="NC_019748.1"/>
</dbReference>
<keyword evidence="2" id="KW-1185">Reference proteome</keyword>
<evidence type="ECO:0000313" key="1">
    <source>
        <dbReference type="EMBL" id="AFZ34176.1"/>
    </source>
</evidence>
<dbReference type="Proteomes" id="UP000010473">
    <property type="component" value="Chromosome"/>
</dbReference>
<protein>
    <submittedName>
        <fullName evidence="1">Fibronectin type III domain-containing protein</fullName>
    </submittedName>
</protein>
<dbReference type="AlphaFoldDB" id="K9XQ54"/>
<dbReference type="STRING" id="111780.Sta7437_0576"/>
<reference evidence="2" key="1">
    <citation type="journal article" date="2013" name="Proc. Natl. Acad. Sci. U.S.A.">
        <title>Improving the coverage of the cyanobacterial phylum using diversity-driven genome sequencing.</title>
        <authorList>
            <person name="Shih P.M."/>
            <person name="Wu D."/>
            <person name="Latifi A."/>
            <person name="Axen S.D."/>
            <person name="Fewer D.P."/>
            <person name="Talla E."/>
            <person name="Calteau A."/>
            <person name="Cai F."/>
            <person name="Tandeau de Marsac N."/>
            <person name="Rippka R."/>
            <person name="Herdman M."/>
            <person name="Sivonen K."/>
            <person name="Coursin T."/>
            <person name="Laurent T."/>
            <person name="Goodwin L."/>
            <person name="Nolan M."/>
            <person name="Davenport K.W."/>
            <person name="Han C.S."/>
            <person name="Rubin E.M."/>
            <person name="Eisen J.A."/>
            <person name="Woyke T."/>
            <person name="Gugger M."/>
            <person name="Kerfeld C.A."/>
        </authorList>
    </citation>
    <scope>NUCLEOTIDE SEQUENCE [LARGE SCALE GENOMIC DNA]</scope>
    <source>
        <strain evidence="2">ATCC 29371 / PCC 7437</strain>
    </source>
</reference>
<dbReference type="KEGG" id="scs:Sta7437_0576"/>
<organism evidence="1 2">
    <name type="scientific">Stanieria cyanosphaera (strain ATCC 29371 / PCC 7437)</name>
    <dbReference type="NCBI Taxonomy" id="111780"/>
    <lineage>
        <taxon>Bacteria</taxon>
        <taxon>Bacillati</taxon>
        <taxon>Cyanobacteriota</taxon>
        <taxon>Cyanophyceae</taxon>
        <taxon>Pleurocapsales</taxon>
        <taxon>Dermocarpellaceae</taxon>
        <taxon>Stanieria</taxon>
    </lineage>
</organism>
<accession>K9XQ54</accession>
<dbReference type="EMBL" id="CP003653">
    <property type="protein sequence ID" value="AFZ34176.1"/>
    <property type="molecule type" value="Genomic_DNA"/>
</dbReference>
<dbReference type="eggNOG" id="COG3507">
    <property type="taxonomic scope" value="Bacteria"/>
</dbReference>
<dbReference type="HOGENOM" id="CLU_737518_0_0_3"/>
<sequence>MILVIFILVLISWLGLKYNQIFSRKNAPQSNNISEINNLVSLLPKQFCINVWYGLHQNFGHLGNPQRFINILGNISIPDHNSIKSTTYTINSSDEIPFFLGSDQHRLAETGDFNLEINLNELIPGENNIVINATNTIGKSISQKVVVNYTSNQQWSLPYYVDFAKVKNIQDVAQIVDGKWILERGGARTVFPYYDRILAFGEMNWENYEVLAEVTINDFIPPFKKPPSYNVTHFGIGAGWRGHHDDDYQPRRKWYPLGAAMEFTLNSNLRNCRWRMFAGGLGKGSVYAEQKKGKLIELGKRYIYKISAKTEADSSTLYQTKVWSANEEEPLKWELEARHQGGDCRKGSVVLAAHNTDVTIWKVEIKPLYSGRSKG</sequence>
<evidence type="ECO:0000313" key="2">
    <source>
        <dbReference type="Proteomes" id="UP000010473"/>
    </source>
</evidence>
<gene>
    <name evidence="1" type="ordered locus">Sta7437_0576</name>
</gene>